<reference evidence="7 8" key="1">
    <citation type="journal article" date="2008" name="Nature">
        <title>The genome of the choanoflagellate Monosiga brevicollis and the origin of metazoans.</title>
        <authorList>
            <consortium name="JGI Sequencing"/>
            <person name="King N."/>
            <person name="Westbrook M.J."/>
            <person name="Young S.L."/>
            <person name="Kuo A."/>
            <person name="Abedin M."/>
            <person name="Chapman J."/>
            <person name="Fairclough S."/>
            <person name="Hellsten U."/>
            <person name="Isogai Y."/>
            <person name="Letunic I."/>
            <person name="Marr M."/>
            <person name="Pincus D."/>
            <person name="Putnam N."/>
            <person name="Rokas A."/>
            <person name="Wright K.J."/>
            <person name="Zuzow R."/>
            <person name="Dirks W."/>
            <person name="Good M."/>
            <person name="Goodstein D."/>
            <person name="Lemons D."/>
            <person name="Li W."/>
            <person name="Lyons J.B."/>
            <person name="Morris A."/>
            <person name="Nichols S."/>
            <person name="Richter D.J."/>
            <person name="Salamov A."/>
            <person name="Bork P."/>
            <person name="Lim W.A."/>
            <person name="Manning G."/>
            <person name="Miller W.T."/>
            <person name="McGinnis W."/>
            <person name="Shapiro H."/>
            <person name="Tjian R."/>
            <person name="Grigoriev I.V."/>
            <person name="Rokhsar D."/>
        </authorList>
    </citation>
    <scope>NUCLEOTIDE SEQUENCE [LARGE SCALE GENOMIC DNA]</scope>
    <source>
        <strain evidence="8">MX1 / ATCC 50154</strain>
    </source>
</reference>
<dbReference type="Gene3D" id="1.20.1310.10">
    <property type="entry name" value="Cullin Repeats"/>
    <property type="match status" value="4"/>
</dbReference>
<feature type="domain" description="Cullin family profile" evidence="6">
    <location>
        <begin position="432"/>
        <end position="667"/>
    </location>
</feature>
<comment type="similarity">
    <text evidence="1 4 5">Belongs to the cullin family.</text>
</comment>
<name>A9VDN7_MONBE</name>
<dbReference type="Gene3D" id="1.10.10.10">
    <property type="entry name" value="Winged helix-like DNA-binding domain superfamily/Winged helix DNA-binding domain"/>
    <property type="match status" value="1"/>
</dbReference>
<dbReference type="InterPro" id="IPR036388">
    <property type="entry name" value="WH-like_DNA-bd_sf"/>
</dbReference>
<evidence type="ECO:0000259" key="6">
    <source>
        <dbReference type="PROSITE" id="PS50069"/>
    </source>
</evidence>
<organism evidence="7 8">
    <name type="scientific">Monosiga brevicollis</name>
    <name type="common">Choanoflagellate</name>
    <dbReference type="NCBI Taxonomy" id="81824"/>
    <lineage>
        <taxon>Eukaryota</taxon>
        <taxon>Choanoflagellata</taxon>
        <taxon>Craspedida</taxon>
        <taxon>Salpingoecidae</taxon>
        <taxon>Monosiga</taxon>
    </lineage>
</organism>
<dbReference type="InterPro" id="IPR036317">
    <property type="entry name" value="Cullin_homology_sf"/>
</dbReference>
<dbReference type="SUPFAM" id="SSF74788">
    <property type="entry name" value="Cullin repeat-like"/>
    <property type="match status" value="1"/>
</dbReference>
<keyword evidence="8" id="KW-1185">Reference proteome</keyword>
<dbReference type="GO" id="GO:0031146">
    <property type="term" value="P:SCF-dependent proteasomal ubiquitin-dependent protein catabolic process"/>
    <property type="evidence" value="ECO:0000318"/>
    <property type="project" value="GO_Central"/>
</dbReference>
<evidence type="ECO:0000256" key="2">
    <source>
        <dbReference type="ARBA" id="ARBA00022499"/>
    </source>
</evidence>
<dbReference type="InterPro" id="IPR016159">
    <property type="entry name" value="Cullin_repeat-like_dom_sf"/>
</dbReference>
<dbReference type="FunFam" id="1.20.1310.10:FF:000029">
    <property type="entry name" value="Cullin homolog 1"/>
    <property type="match status" value="1"/>
</dbReference>
<dbReference type="STRING" id="81824.A9VDN7"/>
<dbReference type="Pfam" id="PF00888">
    <property type="entry name" value="Cullin"/>
    <property type="match status" value="1"/>
</dbReference>
<evidence type="ECO:0000313" key="8">
    <source>
        <dbReference type="Proteomes" id="UP000001357"/>
    </source>
</evidence>
<dbReference type="FunFam" id="1.20.1310.10:FF:000002">
    <property type="entry name" value="cullin-3 isoform X1"/>
    <property type="match status" value="1"/>
</dbReference>
<dbReference type="FunFam" id="1.20.1310.10:FF:000001">
    <property type="entry name" value="Cullin 3"/>
    <property type="match status" value="1"/>
</dbReference>
<dbReference type="GO" id="GO:0019005">
    <property type="term" value="C:SCF ubiquitin ligase complex"/>
    <property type="evidence" value="ECO:0000318"/>
    <property type="project" value="GO_Central"/>
</dbReference>
<evidence type="ECO:0000256" key="5">
    <source>
        <dbReference type="RuleBase" id="RU003829"/>
    </source>
</evidence>
<evidence type="ECO:0000256" key="1">
    <source>
        <dbReference type="ARBA" id="ARBA00006019"/>
    </source>
</evidence>
<sequence>MPSQTIEECWEGLLPVVNVIFQSSNNTVNLNHKRYMEAYAAVYNFCTTNRPPSSNSHRDPSHIVGHDMYRKVADYLEQRCISLRKELEAYEGVELLEKHRQFWEDFLFSRRVLNNIFMYINRHCVARALENPDHKKNKMFELDRLALLKWREHLFKACEPKLIRAMLDMVERDRNGEAVSTNLLRSAVDCLCSLQAEAMVALRPTSNAASRTSSVDTRQHEQQRLEVYANSFQQPFLDATLKYYKQESEQFLAENSISDYLKLVTKRVQQEEQRVQQYLHASTNEPLAEACNDALIRHQIPLFNGEIDTYLQQERNEAGLTSCAHALIRVIDLHHLYVLLCRLPDGVNVLLEKLEAHIIAKGREAIDALGKISMSGEDSKKYVEALLQVYEQFNALVRNAFNDNPRFIESRDKGCRTFVNSNSVTQATKLARSPELLAKYCDSLLKNSSKHPENVLENLLSELMVIFNYLDDKDVFEQFYKKMLANRLIQDKSASDDAEASMLSKLKDACGGEYTNKLQRMFQDMATNKQTNAKFKEHLDQSGHIMVKIHGEEKPLDFNVRVLTTTTWPFASKLKMVIPTILDNCIKRYELFYAQAHTGRKLDWVYHLCKGEILMLYTKKERVLEANTVQISLLLAFNEGDSFTMENFMNQTELQMDIIQPQLDLLTKAKILLLEDGRYSLNFKYNYKKLRVKIDQPVRSEQKADTESTHKAAEEDRKFIIQACIVRIMKTRKHMKHQQLMQETLEQLSRRFKPKVSAIKRNIESLIEAEYLRRREGEREVYEYLA</sequence>
<dbReference type="InterPro" id="IPR016158">
    <property type="entry name" value="Cullin_homology"/>
</dbReference>
<dbReference type="GO" id="GO:0031625">
    <property type="term" value="F:ubiquitin protein ligase binding"/>
    <property type="evidence" value="ECO:0000318"/>
    <property type="project" value="GO_Central"/>
</dbReference>
<dbReference type="PROSITE" id="PS50069">
    <property type="entry name" value="CULLIN_2"/>
    <property type="match status" value="1"/>
</dbReference>
<evidence type="ECO:0000256" key="4">
    <source>
        <dbReference type="PROSITE-ProRule" id="PRU00330"/>
    </source>
</evidence>
<dbReference type="FunFam" id="1.10.10.10:FF:000014">
    <property type="entry name" value="Cullin 1"/>
    <property type="match status" value="1"/>
</dbReference>
<dbReference type="Proteomes" id="UP000001357">
    <property type="component" value="Unassembled WGS sequence"/>
</dbReference>
<evidence type="ECO:0000256" key="3">
    <source>
        <dbReference type="ARBA" id="ARBA00022843"/>
    </source>
</evidence>
<accession>A9VDN7</accession>
<evidence type="ECO:0000313" key="7">
    <source>
        <dbReference type="EMBL" id="EDQ84354.1"/>
    </source>
</evidence>
<dbReference type="PANTHER" id="PTHR11932">
    <property type="entry name" value="CULLIN"/>
    <property type="match status" value="1"/>
</dbReference>
<dbReference type="GO" id="GO:0016567">
    <property type="term" value="P:protein ubiquitination"/>
    <property type="evidence" value="ECO:0000318"/>
    <property type="project" value="GO_Central"/>
</dbReference>
<dbReference type="InterPro" id="IPR001373">
    <property type="entry name" value="Cullin_N"/>
</dbReference>
<gene>
    <name evidence="7" type="ORF">MONBRDRAFT_34736</name>
</gene>
<dbReference type="Pfam" id="PF10557">
    <property type="entry name" value="Cullin_Nedd8"/>
    <property type="match status" value="1"/>
</dbReference>
<protein>
    <recommendedName>
        <fullName evidence="6">Cullin family profile domain-containing protein</fullName>
    </recommendedName>
</protein>
<keyword evidence="3" id="KW-0832">Ubl conjugation</keyword>
<dbReference type="GeneID" id="5896098"/>
<dbReference type="AlphaFoldDB" id="A9VDN7"/>
<dbReference type="InParanoid" id="A9VDN7"/>
<dbReference type="SUPFAM" id="SSF75632">
    <property type="entry name" value="Cullin homology domain"/>
    <property type="match status" value="1"/>
</dbReference>
<dbReference type="InterPro" id="IPR036390">
    <property type="entry name" value="WH_DNA-bd_sf"/>
</dbReference>
<dbReference type="RefSeq" id="XP_001750850.1">
    <property type="nucleotide sequence ID" value="XM_001750798.1"/>
</dbReference>
<dbReference type="GO" id="GO:0030674">
    <property type="term" value="F:protein-macromolecule adaptor activity"/>
    <property type="evidence" value="ECO:0000318"/>
    <property type="project" value="GO_Central"/>
</dbReference>
<dbReference type="EMBL" id="CH991589">
    <property type="protein sequence ID" value="EDQ84354.1"/>
    <property type="molecule type" value="Genomic_DNA"/>
</dbReference>
<dbReference type="FunCoup" id="A9VDN7">
    <property type="interactions" value="1306"/>
</dbReference>
<dbReference type="InterPro" id="IPR045093">
    <property type="entry name" value="Cullin"/>
</dbReference>
<dbReference type="Pfam" id="PF26557">
    <property type="entry name" value="Cullin_AB"/>
    <property type="match status" value="1"/>
</dbReference>
<keyword evidence="2" id="KW-1017">Isopeptide bond</keyword>
<dbReference type="OMA" id="PFEESCT"/>
<dbReference type="SMART" id="SM00884">
    <property type="entry name" value="Cullin_Nedd8"/>
    <property type="match status" value="1"/>
</dbReference>
<dbReference type="InterPro" id="IPR059120">
    <property type="entry name" value="Cullin-like_AB"/>
</dbReference>
<dbReference type="SMART" id="SM00182">
    <property type="entry name" value="CULLIN"/>
    <property type="match status" value="1"/>
</dbReference>
<dbReference type="eggNOG" id="KOG2166">
    <property type="taxonomic scope" value="Eukaryota"/>
</dbReference>
<proteinExistence type="inferred from homology"/>
<dbReference type="SUPFAM" id="SSF46785">
    <property type="entry name" value="Winged helix' DNA-binding domain"/>
    <property type="match status" value="1"/>
</dbReference>
<dbReference type="Gene3D" id="3.30.230.130">
    <property type="entry name" value="Cullin, Chain C, Domain 2"/>
    <property type="match status" value="1"/>
</dbReference>
<dbReference type="InterPro" id="IPR019559">
    <property type="entry name" value="Cullin_neddylation_domain"/>
</dbReference>
<dbReference type="KEGG" id="mbr:MONBRDRAFT_34736"/>